<feature type="compositionally biased region" description="Polar residues" evidence="5">
    <location>
        <begin position="376"/>
        <end position="395"/>
    </location>
</feature>
<reference evidence="7" key="1">
    <citation type="submission" date="2018-04" db="EMBL/GenBank/DDBJ databases">
        <authorList>
            <person name="Go L.Y."/>
            <person name="Mitchell J.A."/>
        </authorList>
    </citation>
    <scope>NUCLEOTIDE SEQUENCE</scope>
    <source>
        <tissue evidence="7">Whole organism</tissue>
    </source>
</reference>
<comment type="subcellular location">
    <subcellularLocation>
        <location evidence="1">Nucleus</location>
    </subcellularLocation>
</comment>
<gene>
    <name evidence="7" type="primary">CSON009437</name>
</gene>
<feature type="compositionally biased region" description="Low complexity" evidence="5">
    <location>
        <begin position="426"/>
        <end position="456"/>
    </location>
</feature>
<dbReference type="EMBL" id="UFQS01000374">
    <property type="protein sequence ID" value="SSX03320.1"/>
    <property type="molecule type" value="Genomic_DNA"/>
</dbReference>
<dbReference type="PRINTS" id="PR00886">
    <property type="entry name" value="HIGHMOBLTY12"/>
</dbReference>
<dbReference type="AlphaFoldDB" id="A0A336KQU6"/>
<feature type="domain" description="HMG box" evidence="6">
    <location>
        <begin position="277"/>
        <end position="345"/>
    </location>
</feature>
<dbReference type="InterPro" id="IPR051365">
    <property type="entry name" value="TOX_HMG-box_domain"/>
</dbReference>
<evidence type="ECO:0000256" key="2">
    <source>
        <dbReference type="ARBA" id="ARBA00023125"/>
    </source>
</evidence>
<dbReference type="InterPro" id="IPR036910">
    <property type="entry name" value="HMG_box_dom_sf"/>
</dbReference>
<feature type="compositionally biased region" description="Low complexity" evidence="5">
    <location>
        <begin position="63"/>
        <end position="72"/>
    </location>
</feature>
<name>A0A336KQU6_CULSO</name>
<dbReference type="InterPro" id="IPR009071">
    <property type="entry name" value="HMG_box_dom"/>
</dbReference>
<accession>A0A336KQU6</accession>
<dbReference type="PANTHER" id="PTHR45781">
    <property type="entry name" value="AGAP000281-PA"/>
    <property type="match status" value="1"/>
</dbReference>
<dbReference type="SUPFAM" id="SSF47095">
    <property type="entry name" value="HMG-box"/>
    <property type="match status" value="1"/>
</dbReference>
<reference evidence="8" key="2">
    <citation type="submission" date="2018-07" db="EMBL/GenBank/DDBJ databases">
        <authorList>
            <person name="Quirk P.G."/>
            <person name="Krulwich T.A."/>
        </authorList>
    </citation>
    <scope>NUCLEOTIDE SEQUENCE</scope>
</reference>
<dbReference type="EMBL" id="UFQT01000374">
    <property type="protein sequence ID" value="SSX23686.1"/>
    <property type="molecule type" value="Genomic_DNA"/>
</dbReference>
<feature type="compositionally biased region" description="Low complexity" evidence="5">
    <location>
        <begin position="474"/>
        <end position="526"/>
    </location>
</feature>
<evidence type="ECO:0000313" key="8">
    <source>
        <dbReference type="EMBL" id="SSX23686.1"/>
    </source>
</evidence>
<feature type="DNA-binding region" description="HMG box" evidence="4">
    <location>
        <begin position="277"/>
        <end position="345"/>
    </location>
</feature>
<dbReference type="GO" id="GO:0006357">
    <property type="term" value="P:regulation of transcription by RNA polymerase II"/>
    <property type="evidence" value="ECO:0007669"/>
    <property type="project" value="TreeGrafter"/>
</dbReference>
<proteinExistence type="predicted"/>
<feature type="region of interest" description="Disordered" evidence="5">
    <location>
        <begin position="58"/>
        <end position="281"/>
    </location>
</feature>
<dbReference type="Gene3D" id="1.10.30.10">
    <property type="entry name" value="High mobility group box domain"/>
    <property type="match status" value="1"/>
</dbReference>
<feature type="compositionally biased region" description="Low complexity" evidence="5">
    <location>
        <begin position="169"/>
        <end position="195"/>
    </location>
</feature>
<dbReference type="Pfam" id="PF00505">
    <property type="entry name" value="HMG_box"/>
    <property type="match status" value="1"/>
</dbReference>
<dbReference type="SMART" id="SM00398">
    <property type="entry name" value="HMG"/>
    <property type="match status" value="1"/>
</dbReference>
<feature type="region of interest" description="Disordered" evidence="5">
    <location>
        <begin position="1"/>
        <end position="34"/>
    </location>
</feature>
<feature type="compositionally biased region" description="Polar residues" evidence="5">
    <location>
        <begin position="94"/>
        <end position="111"/>
    </location>
</feature>
<evidence type="ECO:0000256" key="3">
    <source>
        <dbReference type="ARBA" id="ARBA00023242"/>
    </source>
</evidence>
<dbReference type="VEuPathDB" id="VectorBase:CSON009437"/>
<keyword evidence="2 4" id="KW-0238">DNA-binding</keyword>
<keyword evidence="3 4" id="KW-0539">Nucleus</keyword>
<feature type="compositionally biased region" description="Polar residues" evidence="5">
    <location>
        <begin position="147"/>
        <end position="166"/>
    </location>
</feature>
<dbReference type="GO" id="GO:0005634">
    <property type="term" value="C:nucleus"/>
    <property type="evidence" value="ECO:0007669"/>
    <property type="project" value="UniProtKB-SubCell"/>
</dbReference>
<dbReference type="CDD" id="cd21995">
    <property type="entry name" value="HMG-box_TOX-like"/>
    <property type="match status" value="1"/>
</dbReference>
<dbReference type="PROSITE" id="PS50118">
    <property type="entry name" value="HMG_BOX_2"/>
    <property type="match status" value="1"/>
</dbReference>
<evidence type="ECO:0000256" key="5">
    <source>
        <dbReference type="SAM" id="MobiDB-lite"/>
    </source>
</evidence>
<evidence type="ECO:0000256" key="4">
    <source>
        <dbReference type="PROSITE-ProRule" id="PRU00267"/>
    </source>
</evidence>
<dbReference type="GO" id="GO:0031490">
    <property type="term" value="F:chromatin DNA binding"/>
    <property type="evidence" value="ECO:0007669"/>
    <property type="project" value="TreeGrafter"/>
</dbReference>
<dbReference type="FunFam" id="1.10.30.10:FF:000005">
    <property type="entry name" value="TOX high mobility group box family member 3"/>
    <property type="match status" value="1"/>
</dbReference>
<feature type="compositionally biased region" description="Polar residues" evidence="5">
    <location>
        <begin position="233"/>
        <end position="245"/>
    </location>
</feature>
<feature type="compositionally biased region" description="Basic residues" evidence="5">
    <location>
        <begin position="261"/>
        <end position="272"/>
    </location>
</feature>
<evidence type="ECO:0000259" key="6">
    <source>
        <dbReference type="PROSITE" id="PS50118"/>
    </source>
</evidence>
<feature type="compositionally biased region" description="Low complexity" evidence="5">
    <location>
        <begin position="396"/>
        <end position="411"/>
    </location>
</feature>
<feature type="compositionally biased region" description="Polar residues" evidence="5">
    <location>
        <begin position="1"/>
        <end position="13"/>
    </location>
</feature>
<sequence length="594" mass="67410">MSNNNNLLGNPHQSHYDMNDQTFHTPSFGDEEFDIPQFNHHLTSHTLDQNQYQMNQHLDPGHQQQQQQQQSQQPPPQYVHQTGPPQWHDIHHSNAGSYGMHQQSPQHTMPTYMQMGNPPVQQQQQQNNHYHPQQQQQAVPQQMPQHMSPQGNRNNQTPPTYHTLGQSPHAHNNMAAQQAAQQQQPPNPQIHQQQQSNVIVENGLGSEDSDDAIPATTLKRPSPDHYSDGGLHHQQTSAQYSNNGVGSAPMDNNKLNTNAAKKQKVPKKKKKKDPNEPQKPVSAYALFFRDTQAAIKGQNPNASFGEVSKIVASMWDVLDTDSKNVYKKRTEAAKKEYLKALAAYRANAVSKVRFKFYFFWNLMNKVLILISKESSEGSPSQDSVYSPPHTQTASNPQMQSPPQQQQQLSPPTDQVHHQVQSGMSPPMQNNYGQNMYQQQPYRSPQQQMVQQMHPHYNSPPSQQFEHQPPPAMNHHQMSPPQQQQQQPQQPQQMHPQQPNHFQGHPQQMPGQMGGQPQAQSPSSHAPNQTPQQNIMEPGGQMTCIRHGCRNPAIVNSDWEDEYCSNECVITHCRDVFGNWVQTNQQPPQGYSAVK</sequence>
<feature type="compositionally biased region" description="Basic and acidic residues" evidence="5">
    <location>
        <begin position="221"/>
        <end position="231"/>
    </location>
</feature>
<evidence type="ECO:0000313" key="7">
    <source>
        <dbReference type="EMBL" id="SSX03320.1"/>
    </source>
</evidence>
<dbReference type="PANTHER" id="PTHR45781:SF1">
    <property type="entry name" value="HMG BOX DOMAIN-CONTAINING PROTEIN"/>
    <property type="match status" value="1"/>
</dbReference>
<feature type="compositionally biased region" description="Low complexity" evidence="5">
    <location>
        <begin position="113"/>
        <end position="146"/>
    </location>
</feature>
<protein>
    <submittedName>
        <fullName evidence="7">CSON009437 protein</fullName>
    </submittedName>
</protein>
<evidence type="ECO:0000256" key="1">
    <source>
        <dbReference type="ARBA" id="ARBA00004123"/>
    </source>
</evidence>
<feature type="region of interest" description="Disordered" evidence="5">
    <location>
        <begin position="376"/>
        <end position="538"/>
    </location>
</feature>
<organism evidence="7">
    <name type="scientific">Culicoides sonorensis</name>
    <name type="common">Biting midge</name>
    <dbReference type="NCBI Taxonomy" id="179676"/>
    <lineage>
        <taxon>Eukaryota</taxon>
        <taxon>Metazoa</taxon>
        <taxon>Ecdysozoa</taxon>
        <taxon>Arthropoda</taxon>
        <taxon>Hexapoda</taxon>
        <taxon>Insecta</taxon>
        <taxon>Pterygota</taxon>
        <taxon>Neoptera</taxon>
        <taxon>Endopterygota</taxon>
        <taxon>Diptera</taxon>
        <taxon>Nematocera</taxon>
        <taxon>Chironomoidea</taxon>
        <taxon>Ceratopogonidae</taxon>
        <taxon>Ceratopogoninae</taxon>
        <taxon>Culicoides</taxon>
        <taxon>Monoculicoides</taxon>
    </lineage>
</organism>